<protein>
    <submittedName>
        <fullName evidence="7">Radical SAM protein</fullName>
    </submittedName>
</protein>
<comment type="cofactor">
    <cofactor evidence="1">
        <name>[4Fe-4S] cluster</name>
        <dbReference type="ChEBI" id="CHEBI:49883"/>
    </cofactor>
</comment>
<dbReference type="InterPro" id="IPR013785">
    <property type="entry name" value="Aldolase_TIM"/>
</dbReference>
<dbReference type="GO" id="GO:0051536">
    <property type="term" value="F:iron-sulfur cluster binding"/>
    <property type="evidence" value="ECO:0007669"/>
    <property type="project" value="UniProtKB-KW"/>
</dbReference>
<dbReference type="SFLD" id="SFLDS00029">
    <property type="entry name" value="Radical_SAM"/>
    <property type="match status" value="1"/>
</dbReference>
<keyword evidence="4" id="KW-0408">Iron</keyword>
<feature type="domain" description="Radical SAM core" evidence="6">
    <location>
        <begin position="32"/>
        <end position="266"/>
    </location>
</feature>
<dbReference type="SFLD" id="SFLDG01082">
    <property type="entry name" value="B12-binding_domain_containing"/>
    <property type="match status" value="1"/>
</dbReference>
<dbReference type="SFLD" id="SFLDG01095">
    <property type="entry name" value="Uncharacterised_Radical_SAM_Su"/>
    <property type="match status" value="1"/>
</dbReference>
<dbReference type="EMBL" id="JAMZED010000032">
    <property type="protein sequence ID" value="MCR6505559.1"/>
    <property type="molecule type" value="Genomic_DNA"/>
</dbReference>
<evidence type="ECO:0000256" key="5">
    <source>
        <dbReference type="ARBA" id="ARBA00023014"/>
    </source>
</evidence>
<evidence type="ECO:0000313" key="7">
    <source>
        <dbReference type="EMBL" id="MCR6505559.1"/>
    </source>
</evidence>
<proteinExistence type="predicted"/>
<dbReference type="PANTHER" id="PTHR43409:SF4">
    <property type="entry name" value="RADICAL SAM SUPERFAMILY PROTEIN"/>
    <property type="match status" value="1"/>
</dbReference>
<dbReference type="InterPro" id="IPR006638">
    <property type="entry name" value="Elp3/MiaA/NifB-like_rSAM"/>
</dbReference>
<dbReference type="GO" id="GO:0003824">
    <property type="term" value="F:catalytic activity"/>
    <property type="evidence" value="ECO:0007669"/>
    <property type="project" value="InterPro"/>
</dbReference>
<sequence>MFTALVYLFWCLNNTLLTNKKRIMHYTGTIWRPPYEAYSMLIQVTAGCTHHSCKFCTLYEDLPFKFRLSPIEEVKSDLKEASYYYRHARRVFFTGANPFVLSVNKLKTLAKMVHQYFPACQSIGCFARITDITPKSVTELKELRKLGYDGITIGVETGYDESLIFMRKGFLSKDIIEQCKKLEEANITYNFFYLTGIYGSGKGKMGAKVTAEIFNQLHPQIIESSMLTIYPTSELYKEIQAGNWKEETEIEKLEEMKTLIENLKIDARFVTDGASNLIQVRGNLKTDKQKMIAFLKQQIAEQDEAYLRSYRENLPHL</sequence>
<evidence type="ECO:0000256" key="4">
    <source>
        <dbReference type="ARBA" id="ARBA00023004"/>
    </source>
</evidence>
<dbReference type="Gene3D" id="3.20.20.70">
    <property type="entry name" value="Aldolase class I"/>
    <property type="match status" value="1"/>
</dbReference>
<dbReference type="SUPFAM" id="SSF102114">
    <property type="entry name" value="Radical SAM enzymes"/>
    <property type="match status" value="1"/>
</dbReference>
<dbReference type="GO" id="GO:0046872">
    <property type="term" value="F:metal ion binding"/>
    <property type="evidence" value="ECO:0007669"/>
    <property type="project" value="UniProtKB-KW"/>
</dbReference>
<comment type="caution">
    <text evidence="7">The sequence shown here is derived from an EMBL/GenBank/DDBJ whole genome shotgun (WGS) entry which is preliminary data.</text>
</comment>
<dbReference type="CDD" id="cd01335">
    <property type="entry name" value="Radical_SAM"/>
    <property type="match status" value="1"/>
</dbReference>
<reference evidence="7" key="1">
    <citation type="journal article" date="2022" name="Arch. Microbiol.">
        <title>Bacteroides muris sp. nov. isolated from the cecum of wild-derived house mice.</title>
        <authorList>
            <person name="Fokt H."/>
            <person name="Unni R."/>
            <person name="Repnik U."/>
            <person name="Schmitz R.A."/>
            <person name="Bramkamp M."/>
            <person name="Baines J.F."/>
            <person name="Unterweger D."/>
        </authorList>
    </citation>
    <scope>NUCLEOTIDE SEQUENCE</scope>
    <source>
        <strain evidence="7">KH365_2</strain>
    </source>
</reference>
<keyword evidence="8" id="KW-1185">Reference proteome</keyword>
<evidence type="ECO:0000313" key="8">
    <source>
        <dbReference type="Proteomes" id="UP001143192"/>
    </source>
</evidence>
<keyword evidence="5" id="KW-0411">Iron-sulfur</keyword>
<accession>A0A9X2ST17</accession>
<evidence type="ECO:0000259" key="6">
    <source>
        <dbReference type="PROSITE" id="PS51918"/>
    </source>
</evidence>
<dbReference type="SMART" id="SM00729">
    <property type="entry name" value="Elp3"/>
    <property type="match status" value="1"/>
</dbReference>
<reference evidence="7" key="2">
    <citation type="submission" date="2022-04" db="EMBL/GenBank/DDBJ databases">
        <authorList>
            <person name="Fokt H."/>
            <person name="Baines J."/>
        </authorList>
    </citation>
    <scope>NUCLEOTIDE SEQUENCE</scope>
    <source>
        <strain evidence="7">KH365_2</strain>
    </source>
</reference>
<dbReference type="InterPro" id="IPR051198">
    <property type="entry name" value="BchE-like"/>
</dbReference>
<keyword evidence="3" id="KW-0479">Metal-binding</keyword>
<dbReference type="PROSITE" id="PS51918">
    <property type="entry name" value="RADICAL_SAM"/>
    <property type="match status" value="1"/>
</dbReference>
<evidence type="ECO:0000256" key="1">
    <source>
        <dbReference type="ARBA" id="ARBA00001966"/>
    </source>
</evidence>
<gene>
    <name evidence="7" type="ORF">M1B79_13020</name>
</gene>
<dbReference type="AlphaFoldDB" id="A0A9X2ST17"/>
<keyword evidence="2" id="KW-0949">S-adenosyl-L-methionine</keyword>
<dbReference type="Proteomes" id="UP001143192">
    <property type="component" value="Unassembled WGS sequence"/>
</dbReference>
<dbReference type="InterPro" id="IPR058240">
    <property type="entry name" value="rSAM_sf"/>
</dbReference>
<dbReference type="Pfam" id="PF04055">
    <property type="entry name" value="Radical_SAM"/>
    <property type="match status" value="1"/>
</dbReference>
<name>A0A9X2ST17_9BACE</name>
<dbReference type="InterPro" id="IPR007197">
    <property type="entry name" value="rSAM"/>
</dbReference>
<evidence type="ECO:0000256" key="2">
    <source>
        <dbReference type="ARBA" id="ARBA00022691"/>
    </source>
</evidence>
<dbReference type="PANTHER" id="PTHR43409">
    <property type="entry name" value="ANAEROBIC MAGNESIUM-PROTOPORPHYRIN IX MONOMETHYL ESTER CYCLASE-RELATED"/>
    <property type="match status" value="1"/>
</dbReference>
<evidence type="ECO:0000256" key="3">
    <source>
        <dbReference type="ARBA" id="ARBA00022723"/>
    </source>
</evidence>
<organism evidence="7 8">
    <name type="scientific">Bacteroides muris</name>
    <name type="common">ex Fokt et al. 2023</name>
    <dbReference type="NCBI Taxonomy" id="2937417"/>
    <lineage>
        <taxon>Bacteria</taxon>
        <taxon>Pseudomonadati</taxon>
        <taxon>Bacteroidota</taxon>
        <taxon>Bacteroidia</taxon>
        <taxon>Bacteroidales</taxon>
        <taxon>Bacteroidaceae</taxon>
        <taxon>Bacteroides</taxon>
    </lineage>
</organism>